<keyword evidence="1" id="KW-0472">Membrane</keyword>
<evidence type="ECO:0000256" key="1">
    <source>
        <dbReference type="SAM" id="Phobius"/>
    </source>
</evidence>
<dbReference type="AlphaFoldDB" id="A0A7I4YVE4"/>
<organism evidence="2 3">
    <name type="scientific">Haemonchus contortus</name>
    <name type="common">Barber pole worm</name>
    <dbReference type="NCBI Taxonomy" id="6289"/>
    <lineage>
        <taxon>Eukaryota</taxon>
        <taxon>Metazoa</taxon>
        <taxon>Ecdysozoa</taxon>
        <taxon>Nematoda</taxon>
        <taxon>Chromadorea</taxon>
        <taxon>Rhabditida</taxon>
        <taxon>Rhabditina</taxon>
        <taxon>Rhabditomorpha</taxon>
        <taxon>Strongyloidea</taxon>
        <taxon>Trichostrongylidae</taxon>
        <taxon>Haemonchus</taxon>
    </lineage>
</organism>
<dbReference type="Proteomes" id="UP000025227">
    <property type="component" value="Unplaced"/>
</dbReference>
<accession>A0A7I4YVE4</accession>
<keyword evidence="1" id="KW-0812">Transmembrane</keyword>
<feature type="transmembrane region" description="Helical" evidence="1">
    <location>
        <begin position="138"/>
        <end position="157"/>
    </location>
</feature>
<sequence length="175" mass="19558">MLRRCPRRTEVKKVSMGDRRPAAVGVLGAICTQCHGYDGGSKQQRRKREILRLRARRTSAAAIPSSPHLENSPFVTGNVCSGKRSRGISSADCYAHRGRQEEDASPIAALQLALQPSGQDLLLLFLLFNRRRRLCRAFHSWALVSFTLFAFCCCLSLPRFAFCRFLPPSIPTLPL</sequence>
<protein>
    <submittedName>
        <fullName evidence="3">Uncharacterized protein</fullName>
    </submittedName>
</protein>
<evidence type="ECO:0000313" key="3">
    <source>
        <dbReference type="WBParaSite" id="HCON_00149790-00001"/>
    </source>
</evidence>
<proteinExistence type="predicted"/>
<evidence type="ECO:0000313" key="2">
    <source>
        <dbReference type="Proteomes" id="UP000025227"/>
    </source>
</evidence>
<keyword evidence="2" id="KW-1185">Reference proteome</keyword>
<dbReference type="WBParaSite" id="HCON_00149790-00001">
    <property type="protein sequence ID" value="HCON_00149790-00001"/>
    <property type="gene ID" value="HCON_00149790"/>
</dbReference>
<name>A0A7I4YVE4_HAECO</name>
<keyword evidence="1" id="KW-1133">Transmembrane helix</keyword>
<reference evidence="3" key="1">
    <citation type="submission" date="2020-12" db="UniProtKB">
        <authorList>
            <consortium name="WormBaseParasite"/>
        </authorList>
    </citation>
    <scope>IDENTIFICATION</scope>
    <source>
        <strain evidence="3">MHco3</strain>
    </source>
</reference>